<evidence type="ECO:0000313" key="3">
    <source>
        <dbReference type="EMBL" id="EKO22670.1"/>
    </source>
</evidence>
<evidence type="ECO:0000259" key="2">
    <source>
        <dbReference type="PROSITE" id="PS51194"/>
    </source>
</evidence>
<dbReference type="SMART" id="SM00490">
    <property type="entry name" value="HELICc"/>
    <property type="match status" value="1"/>
</dbReference>
<dbReference type="PROSITE" id="PS51194">
    <property type="entry name" value="HELICASE_CTER"/>
    <property type="match status" value="1"/>
</dbReference>
<dbReference type="GO" id="GO:0016787">
    <property type="term" value="F:hydrolase activity"/>
    <property type="evidence" value="ECO:0007669"/>
    <property type="project" value="InterPro"/>
</dbReference>
<dbReference type="InterPro" id="IPR006935">
    <property type="entry name" value="Helicase/UvrB_N"/>
</dbReference>
<dbReference type="GO" id="GO:0005829">
    <property type="term" value="C:cytosol"/>
    <property type="evidence" value="ECO:0007669"/>
    <property type="project" value="TreeGrafter"/>
</dbReference>
<dbReference type="InterPro" id="IPR027417">
    <property type="entry name" value="P-loop_NTPase"/>
</dbReference>
<dbReference type="GO" id="GO:0003677">
    <property type="term" value="F:DNA binding"/>
    <property type="evidence" value="ECO:0007669"/>
    <property type="project" value="InterPro"/>
</dbReference>
<evidence type="ECO:0000313" key="4">
    <source>
        <dbReference type="Proteomes" id="UP000006324"/>
    </source>
</evidence>
<evidence type="ECO:0000259" key="1">
    <source>
        <dbReference type="PROSITE" id="PS51192"/>
    </source>
</evidence>
<dbReference type="AlphaFoldDB" id="A0A0F6H3A9"/>
<dbReference type="PANTHER" id="PTHR47396">
    <property type="entry name" value="TYPE I RESTRICTION ENZYME ECOKI R PROTEIN"/>
    <property type="match status" value="1"/>
</dbReference>
<reference evidence="3 4" key="1">
    <citation type="submission" date="2012-09" db="EMBL/GenBank/DDBJ databases">
        <authorList>
            <person name="Harkins D.M."/>
            <person name="Durkin A.S."/>
            <person name="Brinkac L.M."/>
            <person name="Selengut J.D."/>
            <person name="Sanka R."/>
            <person name="DePew J."/>
            <person name="Purushe J."/>
            <person name="Chanthongthip A."/>
            <person name="Lattana O."/>
            <person name="Phetsouvanh R."/>
            <person name="Newton P.N."/>
            <person name="Vinetz J.M."/>
            <person name="Sutton G.G."/>
            <person name="Nelson W.C."/>
            <person name="Fouts D.E."/>
        </authorList>
    </citation>
    <scope>NUCLEOTIDE SEQUENCE [LARGE SCALE GENOMIC DNA]</scope>
    <source>
        <strain evidence="3 4">UI 12621</strain>
    </source>
</reference>
<dbReference type="SMART" id="SM00487">
    <property type="entry name" value="DEXDc"/>
    <property type="match status" value="1"/>
</dbReference>
<dbReference type="Pfam" id="PF04851">
    <property type="entry name" value="ResIII"/>
    <property type="match status" value="1"/>
</dbReference>
<gene>
    <name evidence="3" type="ORF">LEP1GSC104_0031</name>
</gene>
<feature type="domain" description="Helicase C-terminal" evidence="2">
    <location>
        <begin position="273"/>
        <end position="452"/>
    </location>
</feature>
<protein>
    <submittedName>
        <fullName evidence="3">Type III restriction enzyme, res subunit</fullName>
    </submittedName>
</protein>
<name>A0A0F6H3A9_LEPIR</name>
<dbReference type="InterPro" id="IPR050742">
    <property type="entry name" value="Helicase_Restrict-Modif_Enz"/>
</dbReference>
<organism evidence="3 4">
    <name type="scientific">Leptospira interrogans str. UI 12621</name>
    <dbReference type="NCBI Taxonomy" id="1049937"/>
    <lineage>
        <taxon>Bacteria</taxon>
        <taxon>Pseudomonadati</taxon>
        <taxon>Spirochaetota</taxon>
        <taxon>Spirochaetia</taxon>
        <taxon>Leptospirales</taxon>
        <taxon>Leptospiraceae</taxon>
        <taxon>Leptospira</taxon>
    </lineage>
</organism>
<sequence>MNLNFEMDYWLTKNVNIQENLELREPQIEAYWEVYEHFIIDRKASDAIVVIPTGVGKTGLIGILPYKISKGRVLVITPRLVIKDSILSALNPNSPDNFWFTRNVFKDVRDLPIVIEYKRGVKSEYLNNSNLVILNIHRLQDHLESSLLNQVKSDHFDMIIIDEAHHSPAKTWVNTIKYFSNAKIVKLTGTPFRTDEVDISGELVYKYKLSRAMAKNFVKKLENISYVPEDLLLTIDNDESKTYNVDEIYKLGIKDEDWISRSVAYSRECSLMIVRKSIELLLQKRVNGRNIPHKIISTSCSISHAEQIKMLYESEGLRTAIVHSRQEEGERKEILNLIENHEVDVIVNVAMLGEGYDHPFLSVAAIFRPFRALLPYMQFIGRILRIIPSHYNPKTEDNIGWIVSHKHLYLDKLWEDYKQEINESAYINEINDTQEFIEETSNARELLLRDNLLGIVTEKGIGTLQIDPYLTKEIEEARIEEQKIRDEKIKKIMELGVSSYEEANRFLDQIEGQSQNIKNPVAFEEGKRQIVTTKINMLVPDILSRYGLSPKGSELKNCSRLFGDQDYSWILKKNNKNDAMLSIYIRTTMKNYFNRPISEWSLRDLNLAEERLDKIREYVDSAIKAFVTDQLG</sequence>
<comment type="caution">
    <text evidence="3">The sequence shown here is derived from an EMBL/GenBank/DDBJ whole genome shotgun (WGS) entry which is preliminary data.</text>
</comment>
<dbReference type="PROSITE" id="PS51192">
    <property type="entry name" value="HELICASE_ATP_BIND_1"/>
    <property type="match status" value="1"/>
</dbReference>
<dbReference type="SUPFAM" id="SSF52540">
    <property type="entry name" value="P-loop containing nucleoside triphosphate hydrolases"/>
    <property type="match status" value="1"/>
</dbReference>
<dbReference type="GO" id="GO:0005524">
    <property type="term" value="F:ATP binding"/>
    <property type="evidence" value="ECO:0007669"/>
    <property type="project" value="InterPro"/>
</dbReference>
<feature type="domain" description="Helicase ATP-binding" evidence="1">
    <location>
        <begin position="38"/>
        <end position="209"/>
    </location>
</feature>
<dbReference type="PANTHER" id="PTHR47396:SF1">
    <property type="entry name" value="ATP-DEPENDENT HELICASE IRC3-RELATED"/>
    <property type="match status" value="1"/>
</dbReference>
<accession>A0A0F6H3A9</accession>
<dbReference type="Pfam" id="PF00271">
    <property type="entry name" value="Helicase_C"/>
    <property type="match status" value="1"/>
</dbReference>
<proteinExistence type="predicted"/>
<dbReference type="EMBL" id="AHNQ02000059">
    <property type="protein sequence ID" value="EKO22670.1"/>
    <property type="molecule type" value="Genomic_DNA"/>
</dbReference>
<dbReference type="InterPro" id="IPR014001">
    <property type="entry name" value="Helicase_ATP-bd"/>
</dbReference>
<dbReference type="Proteomes" id="UP000006324">
    <property type="component" value="Unassembled WGS sequence"/>
</dbReference>
<dbReference type="Gene3D" id="3.40.50.300">
    <property type="entry name" value="P-loop containing nucleotide triphosphate hydrolases"/>
    <property type="match status" value="2"/>
</dbReference>
<dbReference type="RefSeq" id="WP_001052327.1">
    <property type="nucleotide sequence ID" value="NZ_AHNQ02000059.1"/>
</dbReference>
<dbReference type="InterPro" id="IPR001650">
    <property type="entry name" value="Helicase_C-like"/>
</dbReference>